<comment type="caution">
    <text evidence="2">The sequence shown here is derived from an EMBL/GenBank/DDBJ whole genome shotgun (WGS) entry which is preliminary data.</text>
</comment>
<keyword evidence="4" id="KW-1185">Reference proteome</keyword>
<keyword evidence="1" id="KW-0812">Transmembrane</keyword>
<dbReference type="Proteomes" id="UP001054252">
    <property type="component" value="Unassembled WGS sequence"/>
</dbReference>
<dbReference type="AlphaFoldDB" id="A0AAV5HSQ3"/>
<evidence type="ECO:0000313" key="3">
    <source>
        <dbReference type="EMBL" id="GKV17637.1"/>
    </source>
</evidence>
<keyword evidence="1" id="KW-1133">Transmembrane helix</keyword>
<accession>A0AAV5HSQ3</accession>
<name>A0AAV5HSQ3_9ROSI</name>
<keyword evidence="1" id="KW-0472">Membrane</keyword>
<evidence type="ECO:0000313" key="4">
    <source>
        <dbReference type="Proteomes" id="UP001054252"/>
    </source>
</evidence>
<proteinExistence type="predicted"/>
<evidence type="ECO:0000256" key="1">
    <source>
        <dbReference type="SAM" id="Phobius"/>
    </source>
</evidence>
<organism evidence="2 4">
    <name type="scientific">Rubroshorea leprosula</name>
    <dbReference type="NCBI Taxonomy" id="152421"/>
    <lineage>
        <taxon>Eukaryota</taxon>
        <taxon>Viridiplantae</taxon>
        <taxon>Streptophyta</taxon>
        <taxon>Embryophyta</taxon>
        <taxon>Tracheophyta</taxon>
        <taxon>Spermatophyta</taxon>
        <taxon>Magnoliopsida</taxon>
        <taxon>eudicotyledons</taxon>
        <taxon>Gunneridae</taxon>
        <taxon>Pentapetalae</taxon>
        <taxon>rosids</taxon>
        <taxon>malvids</taxon>
        <taxon>Malvales</taxon>
        <taxon>Dipterocarpaceae</taxon>
        <taxon>Rubroshorea</taxon>
    </lineage>
</organism>
<sequence>MPTFPPILLDDDEEHNPFQGYVDWVVGMPSLKVEPSSSLLVHPALVAIALAKTLAVSALVALVPIVLINDLGDA</sequence>
<reference evidence="2 4" key="1">
    <citation type="journal article" date="2021" name="Commun. Biol.">
        <title>The genome of Shorea leprosula (Dipterocarpaceae) highlights the ecological relevance of drought in aseasonal tropical rainforests.</title>
        <authorList>
            <person name="Ng K.K.S."/>
            <person name="Kobayashi M.J."/>
            <person name="Fawcett J.A."/>
            <person name="Hatakeyama M."/>
            <person name="Paape T."/>
            <person name="Ng C.H."/>
            <person name="Ang C.C."/>
            <person name="Tnah L.H."/>
            <person name="Lee C.T."/>
            <person name="Nishiyama T."/>
            <person name="Sese J."/>
            <person name="O'Brien M.J."/>
            <person name="Copetti D."/>
            <person name="Mohd Noor M.I."/>
            <person name="Ong R.C."/>
            <person name="Putra M."/>
            <person name="Sireger I.Z."/>
            <person name="Indrioko S."/>
            <person name="Kosugi Y."/>
            <person name="Izuno A."/>
            <person name="Isagi Y."/>
            <person name="Lee S.L."/>
            <person name="Shimizu K.K."/>
        </authorList>
    </citation>
    <scope>NUCLEOTIDE SEQUENCE [LARGE SCALE GENOMIC DNA]</scope>
    <source>
        <strain evidence="2">214</strain>
    </source>
</reference>
<dbReference type="EMBL" id="BPVZ01000003">
    <property type="protein sequence ID" value="GKU89690.1"/>
    <property type="molecule type" value="Genomic_DNA"/>
</dbReference>
<evidence type="ECO:0000313" key="2">
    <source>
        <dbReference type="EMBL" id="GKU89690.1"/>
    </source>
</evidence>
<gene>
    <name evidence="3" type="ORF">SLEP1_g28111</name>
    <name evidence="2" type="ORF">SLEP1_g3796</name>
</gene>
<protein>
    <submittedName>
        <fullName evidence="2">Uncharacterized protein</fullName>
    </submittedName>
</protein>
<dbReference type="EMBL" id="BPVZ01000048">
    <property type="protein sequence ID" value="GKV17637.1"/>
    <property type="molecule type" value="Genomic_DNA"/>
</dbReference>
<feature type="transmembrane region" description="Helical" evidence="1">
    <location>
        <begin position="44"/>
        <end position="68"/>
    </location>
</feature>